<name>A0A081CHI3_PSEA2</name>
<accession>A0A081CHI3</accession>
<sequence length="784" mass="85673">MSSSTSQGCFPSSSSRQRPRPPRPQRGDEAYHPPIGFLPPSEKNTLAVPFALAYLMWSSTCKSDCSSRHAHSSGRPHHHGPVCALGPAAEHGEILVNMSAELRCIGTSFKACMHQMRYFVVWDTEHRCVRIDSMWNAAIDAQLRAYGFYEDATGQVQPGMLPKCADKQAAMAAPAKNKQDSAGKSETVRSRDKKREQLQAETLLADCSRFASTADADAAERTHMSNKQPLAQVLRALNRAVLAFGTRHSDNLIYTELAALVALLNYAAAFYHISADVVEQHLQDDYSQSLVEHYFFAVCSPRWTSIEAEEYAAARDERTIPTRARRLRQLQEIATSFVPDTMEIRDGAQLVLHTFVWINYTAFRSADEAMAATLHSLIPLLQTVVMRCAKQAYVLQRLLCTAPLTDHVESTNPPSPIELQWDLVNLSSVLQNLSASEVPLYTSFYRGVERERKRKPKRRPHVENTVRAPAMAHLYSMYAIDVTLHTLCALVRALAKQTPERSPLAHAKSAVCTKAQHNCHAGCTHPDAAMLDDIAILSAKLRRLERTQVNWKPMLSPKKTRTKKGAAGAENKETLERIKTALFSRLAYGRAGDGTSGDPKAGAKPVPKAIPKPMSEPVSKSGVAQPVVSKPAVSAPVVSASVKDGSGKATDTKAALAAPPAKGDIRSEVNPKAPAAPAPGQADSSNFAKKVFGPEPPPPMPFAMSRNISELIKAMAEHALAQPDYDPPPLSEIVDLPANLATLGALMTSPSWQPPEWMNEFCDQLSKNEAASRGILELAGLRPE</sequence>
<evidence type="ECO:0000256" key="1">
    <source>
        <dbReference type="SAM" id="MobiDB-lite"/>
    </source>
</evidence>
<organism evidence="2">
    <name type="scientific">Pseudozyma antarctica</name>
    <name type="common">Yeast</name>
    <name type="synonym">Candida antarctica</name>
    <dbReference type="NCBI Taxonomy" id="84753"/>
    <lineage>
        <taxon>Eukaryota</taxon>
        <taxon>Fungi</taxon>
        <taxon>Dikarya</taxon>
        <taxon>Basidiomycota</taxon>
        <taxon>Ustilaginomycotina</taxon>
        <taxon>Ustilaginomycetes</taxon>
        <taxon>Ustilaginales</taxon>
        <taxon>Ustilaginaceae</taxon>
        <taxon>Moesziomyces</taxon>
    </lineage>
</organism>
<feature type="region of interest" description="Disordered" evidence="1">
    <location>
        <begin position="1"/>
        <end position="38"/>
    </location>
</feature>
<feature type="compositionally biased region" description="Basic and acidic residues" evidence="1">
    <location>
        <begin position="177"/>
        <end position="195"/>
    </location>
</feature>
<protein>
    <submittedName>
        <fullName evidence="2">Uncharacterized protein</fullName>
    </submittedName>
</protein>
<evidence type="ECO:0000313" key="3">
    <source>
        <dbReference type="Proteomes" id="UP000053758"/>
    </source>
</evidence>
<feature type="region of interest" description="Disordered" evidence="1">
    <location>
        <begin position="172"/>
        <end position="195"/>
    </location>
</feature>
<feature type="region of interest" description="Disordered" evidence="1">
    <location>
        <begin position="590"/>
        <end position="630"/>
    </location>
</feature>
<dbReference type="RefSeq" id="XP_014655807.1">
    <property type="nucleotide sequence ID" value="XM_014800321.1"/>
</dbReference>
<evidence type="ECO:0000313" key="2">
    <source>
        <dbReference type="EMBL" id="GAK66129.1"/>
    </source>
</evidence>
<dbReference type="GeneID" id="26305193"/>
<dbReference type="EMBL" id="DF830078">
    <property type="protein sequence ID" value="GAK66129.1"/>
    <property type="molecule type" value="Genomic_DNA"/>
</dbReference>
<dbReference type="Proteomes" id="UP000053758">
    <property type="component" value="Unassembled WGS sequence"/>
</dbReference>
<reference evidence="2" key="1">
    <citation type="submission" date="2014-07" db="EMBL/GenBank/DDBJ databases">
        <title>Draft genome sequence of the yeast Pseudozyma antarctica JCM 10317 known as a producer of lipase B which used in a wide range of industrial applications.</title>
        <authorList>
            <person name="Morita T."/>
            <person name="Saika A."/>
            <person name="Koike H."/>
        </authorList>
    </citation>
    <scope>NUCLEOTIDE SEQUENCE</scope>
    <source>
        <strain evidence="2">JCM 10317</strain>
    </source>
</reference>
<feature type="compositionally biased region" description="Polar residues" evidence="1">
    <location>
        <begin position="1"/>
        <end position="10"/>
    </location>
</feature>
<keyword evidence="3" id="KW-1185">Reference proteome</keyword>
<dbReference type="AlphaFoldDB" id="A0A081CHI3"/>
<gene>
    <name evidence="2" type="ORF">PAN0_011d4351</name>
</gene>
<proteinExistence type="predicted"/>
<feature type="region of interest" description="Disordered" evidence="1">
    <location>
        <begin position="642"/>
        <end position="685"/>
    </location>
</feature>
<dbReference type="HOGENOM" id="CLU_357568_0_0_1"/>